<comment type="caution">
    <text evidence="1">The sequence shown here is derived from an EMBL/GenBank/DDBJ whole genome shotgun (WGS) entry which is preliminary data.</text>
</comment>
<keyword evidence="2" id="KW-1185">Reference proteome</keyword>
<dbReference type="PANTHER" id="PTHR33706:SF1">
    <property type="entry name" value="TPR REPEAT PROTEIN"/>
    <property type="match status" value="1"/>
</dbReference>
<accession>A0A8S1TZJ2</accession>
<dbReference type="AlphaFoldDB" id="A0A8S1TZJ2"/>
<proteinExistence type="predicted"/>
<dbReference type="EMBL" id="CAJJDO010000031">
    <property type="protein sequence ID" value="CAD8157810.1"/>
    <property type="molecule type" value="Genomic_DNA"/>
</dbReference>
<evidence type="ECO:0000313" key="1">
    <source>
        <dbReference type="EMBL" id="CAD8157810.1"/>
    </source>
</evidence>
<dbReference type="PANTHER" id="PTHR33706">
    <property type="entry name" value="MORN VARIANT REPEAT PROTEIN"/>
    <property type="match status" value="1"/>
</dbReference>
<protein>
    <submittedName>
        <fullName evidence="1">Uncharacterized protein</fullName>
    </submittedName>
</protein>
<organism evidence="1 2">
    <name type="scientific">Paramecium pentaurelia</name>
    <dbReference type="NCBI Taxonomy" id="43138"/>
    <lineage>
        <taxon>Eukaryota</taxon>
        <taxon>Sar</taxon>
        <taxon>Alveolata</taxon>
        <taxon>Ciliophora</taxon>
        <taxon>Intramacronucleata</taxon>
        <taxon>Oligohymenophorea</taxon>
        <taxon>Peniculida</taxon>
        <taxon>Parameciidae</taxon>
        <taxon>Paramecium</taxon>
    </lineage>
</organism>
<evidence type="ECO:0000313" key="2">
    <source>
        <dbReference type="Proteomes" id="UP000689195"/>
    </source>
</evidence>
<name>A0A8S1TZJ2_9CILI</name>
<dbReference type="Proteomes" id="UP000689195">
    <property type="component" value="Unassembled WGS sequence"/>
</dbReference>
<sequence>MLVVERVEEKLLVGIHCPFLLYSKSQVNEIGEYYNNIRVAFWKYILNKKDTYKSKLYLAEVDIKRLEVKKIVNGLNLVMNFGTKSFIMVNIIVEKKSAFGIPILRRMGDLIIDINVRLYHNLGGGFYNDKILSDEFLRYIKFGRWIELKTFKSFLWENTKNDNKIGTWDIYQREKGYKKNFKLIGGGKYDSEGSQKIGQWIEISDGFWSKIVVTSEGQNSKKVGRWNFSFVNWDNDKPIEVMKLLIEKQNRSGGQNEQIERAYSNISQIKT</sequence>
<gene>
    <name evidence="1" type="ORF">PPENT_87.1.T0310013</name>
</gene>
<reference evidence="1" key="1">
    <citation type="submission" date="2021-01" db="EMBL/GenBank/DDBJ databases">
        <authorList>
            <consortium name="Genoscope - CEA"/>
            <person name="William W."/>
        </authorList>
    </citation>
    <scope>NUCLEOTIDE SEQUENCE</scope>
</reference>